<name>A0A1B0ACU4_GLOPL</name>
<dbReference type="EnsemblMetazoa" id="GPAI041547-RA">
    <property type="protein sequence ID" value="GPAI041547-PA"/>
    <property type="gene ID" value="GPAI041547"/>
</dbReference>
<evidence type="ECO:0000313" key="3">
    <source>
        <dbReference type="Proteomes" id="UP000092445"/>
    </source>
</evidence>
<organism evidence="2 3">
    <name type="scientific">Glossina pallidipes</name>
    <name type="common">Tsetse fly</name>
    <dbReference type="NCBI Taxonomy" id="7398"/>
    <lineage>
        <taxon>Eukaryota</taxon>
        <taxon>Metazoa</taxon>
        <taxon>Ecdysozoa</taxon>
        <taxon>Arthropoda</taxon>
        <taxon>Hexapoda</taxon>
        <taxon>Insecta</taxon>
        <taxon>Pterygota</taxon>
        <taxon>Neoptera</taxon>
        <taxon>Endopterygota</taxon>
        <taxon>Diptera</taxon>
        <taxon>Brachycera</taxon>
        <taxon>Muscomorpha</taxon>
        <taxon>Hippoboscoidea</taxon>
        <taxon>Glossinidae</taxon>
        <taxon>Glossina</taxon>
    </lineage>
</organism>
<reference evidence="2" key="2">
    <citation type="submission" date="2020-05" db="UniProtKB">
        <authorList>
            <consortium name="EnsemblMetazoa"/>
        </authorList>
    </citation>
    <scope>IDENTIFICATION</scope>
    <source>
        <strain evidence="2">IAEA</strain>
    </source>
</reference>
<feature type="region of interest" description="Disordered" evidence="1">
    <location>
        <begin position="24"/>
        <end position="63"/>
    </location>
</feature>
<dbReference type="InterPro" id="IPR039267">
    <property type="entry name" value="Lsm11"/>
</dbReference>
<feature type="compositionally biased region" description="Basic and acidic residues" evidence="1">
    <location>
        <begin position="38"/>
        <end position="52"/>
    </location>
</feature>
<accession>A0A1B0ACU4</accession>
<dbReference type="Proteomes" id="UP000092445">
    <property type="component" value="Unassembled WGS sequence"/>
</dbReference>
<dbReference type="VEuPathDB" id="VectorBase:GPAI041547"/>
<proteinExistence type="predicted"/>
<sequence>MLKKQLLWSKSAHIYKKVFKIDSPSQEDALAVSNDQSKSQEEETKREEEKTDQSSSSTDSQELDIASDLFNPLKALYAKDYRITVKNPKIIYQNFAAFESALKKVGIYGLNKPPNKDATPSTSKAGDEPLRRFQNYQLPVKSQPQMKKRRNLFTQMTQSSGPLKCYQQRKFKYADQKLPLLKAPEDCSRRLRKLGLTLPLQNAKSLNRKTVEIKRHTPQLLLRGEHSLPIEDLYNQINEPDRRRSRFSIFLMFKISQNNSILTFVQYTLRCKKNPPNSIYI</sequence>
<dbReference type="GO" id="GO:0005683">
    <property type="term" value="C:U7 snRNP"/>
    <property type="evidence" value="ECO:0007669"/>
    <property type="project" value="TreeGrafter"/>
</dbReference>
<keyword evidence="3" id="KW-1185">Reference proteome</keyword>
<dbReference type="PANTHER" id="PTHR21415">
    <property type="entry name" value="U7 SNRNA-ASSOCIATED SM-LIKE PROTEIN LSM11"/>
    <property type="match status" value="1"/>
</dbReference>
<reference evidence="3" key="1">
    <citation type="submission" date="2014-03" db="EMBL/GenBank/DDBJ databases">
        <authorList>
            <person name="Aksoy S."/>
            <person name="Warren W."/>
            <person name="Wilson R.K."/>
        </authorList>
    </citation>
    <scope>NUCLEOTIDE SEQUENCE [LARGE SCALE GENOMIC DNA]</scope>
    <source>
        <strain evidence="3">IAEA</strain>
    </source>
</reference>
<evidence type="ECO:0000313" key="2">
    <source>
        <dbReference type="EnsemblMetazoa" id="GPAI041547-PA"/>
    </source>
</evidence>
<dbReference type="AlphaFoldDB" id="A0A1B0ACU4"/>
<dbReference type="GO" id="GO:0071209">
    <property type="term" value="F:U7 snRNA binding"/>
    <property type="evidence" value="ECO:0007669"/>
    <property type="project" value="InterPro"/>
</dbReference>
<evidence type="ECO:0000256" key="1">
    <source>
        <dbReference type="SAM" id="MobiDB-lite"/>
    </source>
</evidence>
<protein>
    <submittedName>
        <fullName evidence="2">Uncharacterized protein</fullName>
    </submittedName>
</protein>
<dbReference type="STRING" id="7398.A0A1B0ACU4"/>
<dbReference type="PANTHER" id="PTHR21415:SF1">
    <property type="entry name" value="U7 SNRNA-ASSOCIATED SM-LIKE PROTEIN LSM11"/>
    <property type="match status" value="1"/>
</dbReference>
<dbReference type="GO" id="GO:0006398">
    <property type="term" value="P:mRNA 3'-end processing by stem-loop binding and cleavage"/>
    <property type="evidence" value="ECO:0007669"/>
    <property type="project" value="TreeGrafter"/>
</dbReference>